<protein>
    <submittedName>
        <fullName evidence="1">Uncharacterized protein</fullName>
    </submittedName>
</protein>
<proteinExistence type="predicted"/>
<sequence>MRSLRITYESTKFPFRVFYSCQNAAVILIALAHTARTPGYWKDRLGES</sequence>
<accession>L7VRH2</accession>
<dbReference type="AlphaFoldDB" id="L7VRH2"/>
<dbReference type="EMBL" id="JX649877">
    <property type="protein sequence ID" value="AGC71592.1"/>
    <property type="molecule type" value="Genomic_DNA"/>
</dbReference>
<reference evidence="1" key="1">
    <citation type="submission" date="2012-09" db="EMBL/GenBank/DDBJ databases">
        <title>Metagenomic Characterization of a Microbial Community in Wastewater Detects High Levels of Antibiotic Resistance.</title>
        <authorList>
            <person name="Abrams M."/>
            <person name="Caldwell A."/>
            <person name="Vandaei E."/>
            <person name="Lee W."/>
            <person name="Perrott J."/>
            <person name="Khan S.Y."/>
            <person name="Ta J."/>
            <person name="Romero D."/>
            <person name="Nguyen V."/>
            <person name="Pourmand N."/>
            <person name="Ouverney C.C."/>
        </authorList>
    </citation>
    <scope>NUCLEOTIDE SEQUENCE</scope>
</reference>
<name>L7VRH2_9BACT</name>
<organism evidence="1">
    <name type="scientific">uncultured bacterium A1Q1_fos_1053</name>
    <dbReference type="NCBI Taxonomy" id="1256539"/>
    <lineage>
        <taxon>Bacteria</taxon>
        <taxon>environmental samples</taxon>
    </lineage>
</organism>
<evidence type="ECO:0000313" key="1">
    <source>
        <dbReference type="EMBL" id="AGC71592.1"/>
    </source>
</evidence>